<dbReference type="SMART" id="SM00740">
    <property type="entry name" value="PASTA"/>
    <property type="match status" value="2"/>
</dbReference>
<evidence type="ECO:0000313" key="3">
    <source>
        <dbReference type="EMBL" id="QCX38129.1"/>
    </source>
</evidence>
<proteinExistence type="predicted"/>
<gene>
    <name evidence="3" type="ORF">FF125_06695</name>
</gene>
<evidence type="ECO:0000259" key="2">
    <source>
        <dbReference type="PROSITE" id="PS51178"/>
    </source>
</evidence>
<name>A0A5B7TMS9_9FLAO</name>
<keyword evidence="4" id="KW-1185">Reference proteome</keyword>
<dbReference type="KEGG" id="fbe:FF125_06695"/>
<keyword evidence="1" id="KW-1133">Transmembrane helix</keyword>
<dbReference type="EMBL" id="CP040749">
    <property type="protein sequence ID" value="QCX38129.1"/>
    <property type="molecule type" value="Genomic_DNA"/>
</dbReference>
<feature type="transmembrane region" description="Helical" evidence="1">
    <location>
        <begin position="12"/>
        <end position="34"/>
    </location>
</feature>
<reference evidence="3 4" key="1">
    <citation type="submission" date="2019-05" db="EMBL/GenBank/DDBJ databases">
        <title>Algicella ahnfeltiae gen. nov., sp. nov., a novel marine bacterium of the family Flavobacteriaceae isolated from a red alga.</title>
        <authorList>
            <person name="Nedashkovskaya O.I."/>
            <person name="Kukhlevskiy A.D."/>
            <person name="Kim S.-G."/>
            <person name="Zhukova N.V."/>
            <person name="Mikhailov V.V."/>
        </authorList>
    </citation>
    <scope>NUCLEOTIDE SEQUENCE [LARGE SCALE GENOMIC DNA]</scope>
    <source>
        <strain evidence="3 4">10Alg115</strain>
    </source>
</reference>
<organism evidence="3 4">
    <name type="scientific">Aureibaculum algae</name>
    <dbReference type="NCBI Taxonomy" id="2584122"/>
    <lineage>
        <taxon>Bacteria</taxon>
        <taxon>Pseudomonadati</taxon>
        <taxon>Bacteroidota</taxon>
        <taxon>Flavobacteriia</taxon>
        <taxon>Flavobacteriales</taxon>
        <taxon>Flavobacteriaceae</taxon>
        <taxon>Aureibaculum</taxon>
    </lineage>
</organism>
<accession>A0A5B7TMS9</accession>
<dbReference type="InterPro" id="IPR005543">
    <property type="entry name" value="PASTA_dom"/>
</dbReference>
<dbReference type="RefSeq" id="WP_138949034.1">
    <property type="nucleotide sequence ID" value="NZ_CP040749.1"/>
</dbReference>
<keyword evidence="1" id="KW-0472">Membrane</keyword>
<dbReference type="PROSITE" id="PS51178">
    <property type="entry name" value="PASTA"/>
    <property type="match status" value="1"/>
</dbReference>
<dbReference type="AlphaFoldDB" id="A0A5B7TMS9"/>
<dbReference type="Proteomes" id="UP000306229">
    <property type="component" value="Chromosome"/>
</dbReference>
<feature type="domain" description="PASTA" evidence="2">
    <location>
        <begin position="40"/>
        <end position="108"/>
    </location>
</feature>
<evidence type="ECO:0000313" key="4">
    <source>
        <dbReference type="Proteomes" id="UP000306229"/>
    </source>
</evidence>
<protein>
    <submittedName>
        <fullName evidence="3">PASTA domain-containing protein</fullName>
    </submittedName>
</protein>
<dbReference type="Pfam" id="PF03793">
    <property type="entry name" value="PASTA"/>
    <property type="match status" value="1"/>
</dbReference>
<dbReference type="CDD" id="cd06577">
    <property type="entry name" value="PASTA_pknB"/>
    <property type="match status" value="2"/>
</dbReference>
<dbReference type="OrthoDB" id="9803895at2"/>
<keyword evidence="1" id="KW-0812">Transmembrane</keyword>
<evidence type="ECO:0000256" key="1">
    <source>
        <dbReference type="SAM" id="Phobius"/>
    </source>
</evidence>
<sequence>MKLLQYLKSKIFIRTIILMGIIVIALIFGLKAMMSYTTNHDQKILVPDLKKMSLSDTETTLSNLNLNFVIQDSASYNPDYPPKSVIDQDPEAGDFVKDGRKIYLTLNPSSYKKIAMPDLLNKTKRQVETHLKSIGFKIGKYQYIPDLGKDVVRKMKYKGKELEMGDLVPKNSLIDLVLGDGTGDGTSVSTDEGTDEN</sequence>
<dbReference type="SUPFAM" id="SSF54184">
    <property type="entry name" value="Penicillin-binding protein 2x (pbp-2x), c-terminal domain"/>
    <property type="match status" value="1"/>
</dbReference>
<dbReference type="Gene3D" id="3.30.10.20">
    <property type="match status" value="2"/>
</dbReference>